<keyword evidence="3" id="KW-1185">Reference proteome</keyword>
<evidence type="ECO:0000313" key="3">
    <source>
        <dbReference type="Proteomes" id="UP000265520"/>
    </source>
</evidence>
<sequence length="63" mass="6951">EVFQILLGWELGGCRESKGSGCRPRHFLENEEQVSLRDGPGLDCESIGQRGSHDSSIVHAWPS</sequence>
<evidence type="ECO:0000256" key="1">
    <source>
        <dbReference type="SAM" id="MobiDB-lite"/>
    </source>
</evidence>
<organism evidence="2 3">
    <name type="scientific">Trifolium medium</name>
    <dbReference type="NCBI Taxonomy" id="97028"/>
    <lineage>
        <taxon>Eukaryota</taxon>
        <taxon>Viridiplantae</taxon>
        <taxon>Streptophyta</taxon>
        <taxon>Embryophyta</taxon>
        <taxon>Tracheophyta</taxon>
        <taxon>Spermatophyta</taxon>
        <taxon>Magnoliopsida</taxon>
        <taxon>eudicotyledons</taxon>
        <taxon>Gunneridae</taxon>
        <taxon>Pentapetalae</taxon>
        <taxon>rosids</taxon>
        <taxon>fabids</taxon>
        <taxon>Fabales</taxon>
        <taxon>Fabaceae</taxon>
        <taxon>Papilionoideae</taxon>
        <taxon>50 kb inversion clade</taxon>
        <taxon>NPAAA clade</taxon>
        <taxon>Hologalegina</taxon>
        <taxon>IRL clade</taxon>
        <taxon>Trifolieae</taxon>
        <taxon>Trifolium</taxon>
    </lineage>
</organism>
<feature type="non-terminal residue" evidence="2">
    <location>
        <position position="1"/>
    </location>
</feature>
<evidence type="ECO:0000313" key="2">
    <source>
        <dbReference type="EMBL" id="MCI56865.1"/>
    </source>
</evidence>
<dbReference type="Proteomes" id="UP000265520">
    <property type="component" value="Unassembled WGS sequence"/>
</dbReference>
<proteinExistence type="predicted"/>
<comment type="caution">
    <text evidence="2">The sequence shown here is derived from an EMBL/GenBank/DDBJ whole genome shotgun (WGS) entry which is preliminary data.</text>
</comment>
<reference evidence="2 3" key="1">
    <citation type="journal article" date="2018" name="Front. Plant Sci.">
        <title>Red Clover (Trifolium pratense) and Zigzag Clover (T. medium) - A Picture of Genomic Similarities and Differences.</title>
        <authorList>
            <person name="Dluhosova J."/>
            <person name="Istvanek J."/>
            <person name="Nedelnik J."/>
            <person name="Repkova J."/>
        </authorList>
    </citation>
    <scope>NUCLEOTIDE SEQUENCE [LARGE SCALE GENOMIC DNA]</scope>
    <source>
        <strain evidence="3">cv. 10/8</strain>
        <tissue evidence="2">Leaf</tissue>
    </source>
</reference>
<dbReference type="EMBL" id="LXQA010519608">
    <property type="protein sequence ID" value="MCI56865.1"/>
    <property type="molecule type" value="Genomic_DNA"/>
</dbReference>
<accession>A0A392T980</accession>
<name>A0A392T980_9FABA</name>
<protein>
    <submittedName>
        <fullName evidence="2">Uncharacterized protein</fullName>
    </submittedName>
</protein>
<feature type="region of interest" description="Disordered" evidence="1">
    <location>
        <begin position="33"/>
        <end position="63"/>
    </location>
</feature>
<dbReference type="AlphaFoldDB" id="A0A392T980"/>